<protein>
    <submittedName>
        <fullName evidence="1">Uncharacterized protein</fullName>
    </submittedName>
</protein>
<dbReference type="AlphaFoldDB" id="A0A218W878"/>
<gene>
    <name evidence="1" type="ORF">CDL15_Pgr004883</name>
</gene>
<sequence length="92" mass="10214">MSASITERPIHKIEQEGELAVIPQAASTSMFHYASPNYELQFPKLGQFTDGERRHTYTFKAPNPTSCDERGSSKAVTSGEAILNWQLKNAIS</sequence>
<evidence type="ECO:0000313" key="2">
    <source>
        <dbReference type="Proteomes" id="UP000197138"/>
    </source>
</evidence>
<name>A0A218W878_PUNGR</name>
<accession>A0A218W878</accession>
<reference evidence="2" key="1">
    <citation type="journal article" date="2017" name="Plant J.">
        <title>The pomegranate (Punica granatum L.) genome and the genomics of punicalagin biosynthesis.</title>
        <authorList>
            <person name="Qin G."/>
            <person name="Xu C."/>
            <person name="Ming R."/>
            <person name="Tang H."/>
            <person name="Guyot R."/>
            <person name="Kramer E.M."/>
            <person name="Hu Y."/>
            <person name="Yi X."/>
            <person name="Qi Y."/>
            <person name="Xu X."/>
            <person name="Gao Z."/>
            <person name="Pan H."/>
            <person name="Jian J."/>
            <person name="Tian Y."/>
            <person name="Yue Z."/>
            <person name="Xu Y."/>
        </authorList>
    </citation>
    <scope>NUCLEOTIDE SEQUENCE [LARGE SCALE GENOMIC DNA]</scope>
    <source>
        <strain evidence="2">cv. Dabenzi</strain>
    </source>
</reference>
<dbReference type="EMBL" id="MTKT01005034">
    <property type="protein sequence ID" value="OWM68401.1"/>
    <property type="molecule type" value="Genomic_DNA"/>
</dbReference>
<dbReference type="Proteomes" id="UP000197138">
    <property type="component" value="Unassembled WGS sequence"/>
</dbReference>
<organism evidence="1 2">
    <name type="scientific">Punica granatum</name>
    <name type="common">Pomegranate</name>
    <dbReference type="NCBI Taxonomy" id="22663"/>
    <lineage>
        <taxon>Eukaryota</taxon>
        <taxon>Viridiplantae</taxon>
        <taxon>Streptophyta</taxon>
        <taxon>Embryophyta</taxon>
        <taxon>Tracheophyta</taxon>
        <taxon>Spermatophyta</taxon>
        <taxon>Magnoliopsida</taxon>
        <taxon>eudicotyledons</taxon>
        <taxon>Gunneridae</taxon>
        <taxon>Pentapetalae</taxon>
        <taxon>rosids</taxon>
        <taxon>malvids</taxon>
        <taxon>Myrtales</taxon>
        <taxon>Lythraceae</taxon>
        <taxon>Punica</taxon>
    </lineage>
</organism>
<comment type="caution">
    <text evidence="1">The sequence shown here is derived from an EMBL/GenBank/DDBJ whole genome shotgun (WGS) entry which is preliminary data.</text>
</comment>
<proteinExistence type="predicted"/>
<evidence type="ECO:0000313" key="1">
    <source>
        <dbReference type="EMBL" id="OWM68401.1"/>
    </source>
</evidence>